<evidence type="ECO:0000256" key="3">
    <source>
        <dbReference type="ARBA" id="ARBA00022525"/>
    </source>
</evidence>
<dbReference type="PANTHER" id="PTHR13234">
    <property type="entry name" value="GAMMA-INTERFERON INDUCIBLE LYSOSOMAL THIOL REDUCTASE GILT"/>
    <property type="match status" value="1"/>
</dbReference>
<proteinExistence type="inferred from homology"/>
<dbReference type="Proteomes" id="UP000007264">
    <property type="component" value="Unassembled WGS sequence"/>
</dbReference>
<dbReference type="GO" id="GO:0016671">
    <property type="term" value="F:oxidoreductase activity, acting on a sulfur group of donors, disulfide as acceptor"/>
    <property type="evidence" value="ECO:0007669"/>
    <property type="project" value="InterPro"/>
</dbReference>
<name>I0Z9X5_COCSC</name>
<evidence type="ECO:0000256" key="2">
    <source>
        <dbReference type="ARBA" id="ARBA00005679"/>
    </source>
</evidence>
<comment type="similarity">
    <text evidence="2">Belongs to the GILT family.</text>
</comment>
<evidence type="ECO:0000256" key="5">
    <source>
        <dbReference type="ARBA" id="ARBA00023180"/>
    </source>
</evidence>
<keyword evidence="7" id="KW-1185">Reference proteome</keyword>
<dbReference type="AlphaFoldDB" id="I0Z9X5"/>
<dbReference type="Gene3D" id="3.40.30.10">
    <property type="entry name" value="Glutaredoxin"/>
    <property type="match status" value="1"/>
</dbReference>
<dbReference type="PANTHER" id="PTHR13234:SF8">
    <property type="entry name" value="GAMMA-INTERFERON-INDUCIBLE LYSOSOMAL THIOL REDUCTASE"/>
    <property type="match status" value="1"/>
</dbReference>
<reference evidence="6 7" key="1">
    <citation type="journal article" date="2012" name="Genome Biol.">
        <title>The genome of the polar eukaryotic microalga coccomyxa subellipsoidea reveals traits of cold adaptation.</title>
        <authorList>
            <person name="Blanc G."/>
            <person name="Agarkova I."/>
            <person name="Grimwood J."/>
            <person name="Kuo A."/>
            <person name="Brueggeman A."/>
            <person name="Dunigan D."/>
            <person name="Gurnon J."/>
            <person name="Ladunga I."/>
            <person name="Lindquist E."/>
            <person name="Lucas S."/>
            <person name="Pangilinan J."/>
            <person name="Proschold T."/>
            <person name="Salamov A."/>
            <person name="Schmutz J."/>
            <person name="Weeks D."/>
            <person name="Yamada T."/>
            <person name="Claverie J.M."/>
            <person name="Grigoriev I."/>
            <person name="Van Etten J."/>
            <person name="Lomsadze A."/>
            <person name="Borodovsky M."/>
        </authorList>
    </citation>
    <scope>NUCLEOTIDE SEQUENCE [LARGE SCALE GENOMIC DNA]</scope>
    <source>
        <strain evidence="6 7">C-169</strain>
    </source>
</reference>
<dbReference type="OrthoDB" id="958254at2759"/>
<dbReference type="Pfam" id="PF03227">
    <property type="entry name" value="GILT"/>
    <property type="match status" value="1"/>
</dbReference>
<keyword evidence="3" id="KW-0964">Secreted</keyword>
<gene>
    <name evidence="6" type="ORF">COCSUDRAFT_55450</name>
</gene>
<evidence type="ECO:0000256" key="4">
    <source>
        <dbReference type="ARBA" id="ARBA00022729"/>
    </source>
</evidence>
<dbReference type="EMBL" id="AGSI01000001">
    <property type="protein sequence ID" value="EIE27444.1"/>
    <property type="molecule type" value="Genomic_DNA"/>
</dbReference>
<comment type="subcellular location">
    <subcellularLocation>
        <location evidence="1">Secreted</location>
    </subcellularLocation>
</comment>
<dbReference type="KEGG" id="csl:COCSUDRAFT_55450"/>
<evidence type="ECO:0000256" key="1">
    <source>
        <dbReference type="ARBA" id="ARBA00004613"/>
    </source>
</evidence>
<keyword evidence="4" id="KW-0732">Signal</keyword>
<dbReference type="InterPro" id="IPR036249">
    <property type="entry name" value="Thioredoxin-like_sf"/>
</dbReference>
<dbReference type="GeneID" id="17045459"/>
<dbReference type="RefSeq" id="XP_005651988.1">
    <property type="nucleotide sequence ID" value="XM_005651931.1"/>
</dbReference>
<dbReference type="InterPro" id="IPR004911">
    <property type="entry name" value="Interferon-induced_GILT"/>
</dbReference>
<keyword evidence="5" id="KW-0325">Glycoprotein</keyword>
<protein>
    <submittedName>
        <fullName evidence="6">GILT-domain-containing protein</fullName>
    </submittedName>
</protein>
<sequence length="176" mass="19330">MQDKVTVGFYEESLCPYCAQFTTKVAAPLFQNGLSDYIDFDLVPYGNAKNTSEGLVCQHGEAECRLNRVFACAIDQAKHQEDWFPFIACVEGKYGAEIEDSVEGCAEEAGLAYNDIKDCATGGKGDDLERAAADATDALVPKHQYVPWVTVNGIPLLDDYANLQTYICVALHENSR</sequence>
<evidence type="ECO:0000313" key="6">
    <source>
        <dbReference type="EMBL" id="EIE27444.1"/>
    </source>
</evidence>
<dbReference type="eggNOG" id="KOG3160">
    <property type="taxonomic scope" value="Eukaryota"/>
</dbReference>
<comment type="caution">
    <text evidence="6">The sequence shown here is derived from an EMBL/GenBank/DDBJ whole genome shotgun (WGS) entry which is preliminary data.</text>
</comment>
<evidence type="ECO:0000313" key="7">
    <source>
        <dbReference type="Proteomes" id="UP000007264"/>
    </source>
</evidence>
<accession>I0Z9X5</accession>
<dbReference type="SUPFAM" id="SSF52833">
    <property type="entry name" value="Thioredoxin-like"/>
    <property type="match status" value="1"/>
</dbReference>
<organism evidence="6 7">
    <name type="scientific">Coccomyxa subellipsoidea (strain C-169)</name>
    <name type="common">Green microalga</name>
    <dbReference type="NCBI Taxonomy" id="574566"/>
    <lineage>
        <taxon>Eukaryota</taxon>
        <taxon>Viridiplantae</taxon>
        <taxon>Chlorophyta</taxon>
        <taxon>core chlorophytes</taxon>
        <taxon>Trebouxiophyceae</taxon>
        <taxon>Trebouxiophyceae incertae sedis</taxon>
        <taxon>Coccomyxaceae</taxon>
        <taxon>Coccomyxa</taxon>
        <taxon>Coccomyxa subellipsoidea</taxon>
    </lineage>
</organism>
<dbReference type="GO" id="GO:0005576">
    <property type="term" value="C:extracellular region"/>
    <property type="evidence" value="ECO:0007669"/>
    <property type="project" value="UniProtKB-SubCell"/>
</dbReference>